<dbReference type="Proteomes" id="UP000594430">
    <property type="component" value="Chromosome"/>
</dbReference>
<dbReference type="InterPro" id="IPR046685">
    <property type="entry name" value="DUF6555"/>
</dbReference>
<gene>
    <name evidence="1" type="ORF">IZU98_03410</name>
</gene>
<name>A0A7S9Q9B5_9PSED</name>
<dbReference type="Pfam" id="PF20192">
    <property type="entry name" value="DUF6555"/>
    <property type="match status" value="1"/>
</dbReference>
<accession>A0A7S9Q9B5</accession>
<proteinExistence type="predicted"/>
<reference evidence="1 2" key="1">
    <citation type="submission" date="2020-11" db="EMBL/GenBank/DDBJ databases">
        <title>Pseudomonas fulva producing VIM-24.</title>
        <authorList>
            <person name="Liu S."/>
        </authorList>
    </citation>
    <scope>NUCLEOTIDE SEQUENCE [LARGE SCALE GENOMIC DNA]</scope>
    <source>
        <strain evidence="1 2">ZDHY414</strain>
    </source>
</reference>
<dbReference type="AlphaFoldDB" id="A0A7S9Q9B5"/>
<dbReference type="RefSeq" id="WP_125922087.1">
    <property type="nucleotide sequence ID" value="NZ_CANLYG010000009.1"/>
</dbReference>
<evidence type="ECO:0000313" key="1">
    <source>
        <dbReference type="EMBL" id="QPH49791.1"/>
    </source>
</evidence>
<protein>
    <submittedName>
        <fullName evidence="1">Uncharacterized protein</fullName>
    </submittedName>
</protein>
<evidence type="ECO:0000313" key="2">
    <source>
        <dbReference type="Proteomes" id="UP000594430"/>
    </source>
</evidence>
<sequence>MLNQSLFLIEYQLHGEARSFIIRTEKMDNAEAWHWAACDAGVGVIPRFRTADLKKISRPLAERYGITDVQWEKSSIA</sequence>
<organism evidence="1 2">
    <name type="scientific">Pseudomonas fulva</name>
    <dbReference type="NCBI Taxonomy" id="47880"/>
    <lineage>
        <taxon>Bacteria</taxon>
        <taxon>Pseudomonadati</taxon>
        <taxon>Pseudomonadota</taxon>
        <taxon>Gammaproteobacteria</taxon>
        <taxon>Pseudomonadales</taxon>
        <taxon>Pseudomonadaceae</taxon>
        <taxon>Pseudomonas</taxon>
    </lineage>
</organism>
<dbReference type="EMBL" id="CP064946">
    <property type="protein sequence ID" value="QPH49791.1"/>
    <property type="molecule type" value="Genomic_DNA"/>
</dbReference>